<dbReference type="GO" id="GO:0032543">
    <property type="term" value="P:mitochondrial translation"/>
    <property type="evidence" value="ECO:0007669"/>
    <property type="project" value="TreeGrafter"/>
</dbReference>
<accession>A0AA40F4Z9</accession>
<sequence length="283" mass="31463">MATPAAIRPSMGAAALYSCRAATGLGITTHPSPRPALFLSPPSRLRTAGLSTTSALLKRHVYEGARDNADHNRKRGESAIRRTGPRWKLSVSGEPLPRPVRKLPAAETDPAHGLWDFFQDRLSVAAAPLDDAKHGRGWMVEELRGKSWEDLHMLWWVCVKERNRLATAKWERDRQKLGYGENEGQRRDSEVRATMRSIKHVLTERQYAWEDAVELAQQDPEINMSGEGPVFTPSSYLDAPDESSPEEEAKNAALRRLAADAMAAKEAAAAARVQEEQKEAPRI</sequence>
<evidence type="ECO:0000313" key="10">
    <source>
        <dbReference type="Proteomes" id="UP001172155"/>
    </source>
</evidence>
<feature type="region of interest" description="Disordered" evidence="8">
    <location>
        <begin position="225"/>
        <end position="253"/>
    </location>
</feature>
<evidence type="ECO:0000256" key="5">
    <source>
        <dbReference type="ARBA" id="ARBA00023274"/>
    </source>
</evidence>
<dbReference type="PANTHER" id="PTHR21183:SF18">
    <property type="entry name" value="LARGE RIBOSOMAL SUBUNIT PROTEIN UL29M"/>
    <property type="match status" value="1"/>
</dbReference>
<dbReference type="Proteomes" id="UP001172155">
    <property type="component" value="Unassembled WGS sequence"/>
</dbReference>
<name>A0AA40F4Z9_9PEZI</name>
<dbReference type="GO" id="GO:0005762">
    <property type="term" value="C:mitochondrial large ribosomal subunit"/>
    <property type="evidence" value="ECO:0007669"/>
    <property type="project" value="TreeGrafter"/>
</dbReference>
<protein>
    <recommendedName>
        <fullName evidence="6">Large ribosomal subunit protein uL29m</fullName>
    </recommendedName>
    <alternativeName>
        <fullName evidence="7">54S ribosomal protein L4, mitochondrial</fullName>
    </alternativeName>
</protein>
<comment type="caution">
    <text evidence="9">The sequence shown here is derived from an EMBL/GenBank/DDBJ whole genome shotgun (WGS) entry which is preliminary data.</text>
</comment>
<comment type="similarity">
    <text evidence="2">Belongs to the universal ribosomal protein uL29 family.</text>
</comment>
<dbReference type="PANTHER" id="PTHR21183">
    <property type="entry name" value="RIBOSOMAL PROTEIN L47, MITOCHONDRIAL-RELATED"/>
    <property type="match status" value="1"/>
</dbReference>
<dbReference type="GO" id="GO:0003735">
    <property type="term" value="F:structural constituent of ribosome"/>
    <property type="evidence" value="ECO:0007669"/>
    <property type="project" value="InterPro"/>
</dbReference>
<keyword evidence="5" id="KW-0687">Ribonucleoprotein</keyword>
<dbReference type="Gene3D" id="6.10.330.20">
    <property type="match status" value="1"/>
</dbReference>
<evidence type="ECO:0000256" key="4">
    <source>
        <dbReference type="ARBA" id="ARBA00023128"/>
    </source>
</evidence>
<dbReference type="AlphaFoldDB" id="A0AA40F4Z9"/>
<dbReference type="InterPro" id="IPR038340">
    <property type="entry name" value="MRP-L47_sf"/>
</dbReference>
<gene>
    <name evidence="9" type="ORF">B0T18DRAFT_340298</name>
</gene>
<keyword evidence="10" id="KW-1185">Reference proteome</keyword>
<evidence type="ECO:0000256" key="2">
    <source>
        <dbReference type="ARBA" id="ARBA00009254"/>
    </source>
</evidence>
<proteinExistence type="inferred from homology"/>
<dbReference type="EMBL" id="JAUKUD010000002">
    <property type="protein sequence ID" value="KAK0751011.1"/>
    <property type="molecule type" value="Genomic_DNA"/>
</dbReference>
<evidence type="ECO:0000313" key="9">
    <source>
        <dbReference type="EMBL" id="KAK0751011.1"/>
    </source>
</evidence>
<dbReference type="InterPro" id="IPR010729">
    <property type="entry name" value="Ribosomal_uL29_mit"/>
</dbReference>
<reference evidence="9" key="1">
    <citation type="submission" date="2023-06" db="EMBL/GenBank/DDBJ databases">
        <title>Genome-scale phylogeny and comparative genomics of the fungal order Sordariales.</title>
        <authorList>
            <consortium name="Lawrence Berkeley National Laboratory"/>
            <person name="Hensen N."/>
            <person name="Bonometti L."/>
            <person name="Westerberg I."/>
            <person name="Brannstrom I.O."/>
            <person name="Guillou S."/>
            <person name="Cros-Aarteil S."/>
            <person name="Calhoun S."/>
            <person name="Haridas S."/>
            <person name="Kuo A."/>
            <person name="Mondo S."/>
            <person name="Pangilinan J."/>
            <person name="Riley R."/>
            <person name="LaButti K."/>
            <person name="Andreopoulos B."/>
            <person name="Lipzen A."/>
            <person name="Chen C."/>
            <person name="Yanf M."/>
            <person name="Daum C."/>
            <person name="Ng V."/>
            <person name="Clum A."/>
            <person name="Steindorff A."/>
            <person name="Ohm R."/>
            <person name="Martin F."/>
            <person name="Silar P."/>
            <person name="Natvig D."/>
            <person name="Lalanne C."/>
            <person name="Gautier V."/>
            <person name="Ament-velasquez S.L."/>
            <person name="Kruys A."/>
            <person name="Hutchinson M.I."/>
            <person name="Powell A.J."/>
            <person name="Barry K."/>
            <person name="Miller A.N."/>
            <person name="Grigoriev I.V."/>
            <person name="Debuchy R."/>
            <person name="Gladieux P."/>
            <person name="Thoren M.H."/>
            <person name="Johannesson H."/>
        </authorList>
    </citation>
    <scope>NUCLEOTIDE SEQUENCE</scope>
    <source>
        <strain evidence="9">SMH3187-1</strain>
    </source>
</reference>
<keyword evidence="4" id="KW-0496">Mitochondrion</keyword>
<evidence type="ECO:0000256" key="7">
    <source>
        <dbReference type="ARBA" id="ARBA00035399"/>
    </source>
</evidence>
<dbReference type="Pfam" id="PF06984">
    <property type="entry name" value="MRP-L47"/>
    <property type="match status" value="1"/>
</dbReference>
<evidence type="ECO:0000256" key="1">
    <source>
        <dbReference type="ARBA" id="ARBA00004173"/>
    </source>
</evidence>
<organism evidence="9 10">
    <name type="scientific">Schizothecium vesticola</name>
    <dbReference type="NCBI Taxonomy" id="314040"/>
    <lineage>
        <taxon>Eukaryota</taxon>
        <taxon>Fungi</taxon>
        <taxon>Dikarya</taxon>
        <taxon>Ascomycota</taxon>
        <taxon>Pezizomycotina</taxon>
        <taxon>Sordariomycetes</taxon>
        <taxon>Sordariomycetidae</taxon>
        <taxon>Sordariales</taxon>
        <taxon>Schizotheciaceae</taxon>
        <taxon>Schizothecium</taxon>
    </lineage>
</organism>
<evidence type="ECO:0000256" key="8">
    <source>
        <dbReference type="SAM" id="MobiDB-lite"/>
    </source>
</evidence>
<comment type="subcellular location">
    <subcellularLocation>
        <location evidence="1">Mitochondrion</location>
    </subcellularLocation>
</comment>
<evidence type="ECO:0000256" key="3">
    <source>
        <dbReference type="ARBA" id="ARBA00022980"/>
    </source>
</evidence>
<evidence type="ECO:0000256" key="6">
    <source>
        <dbReference type="ARBA" id="ARBA00035289"/>
    </source>
</evidence>
<keyword evidence="3 9" id="KW-0689">Ribosomal protein</keyword>